<keyword evidence="4" id="KW-1185">Reference proteome</keyword>
<dbReference type="PANTHER" id="PTHR41259">
    <property type="entry name" value="DOUBLE-STRAND BREAK REPAIR RAD50 ATPASE, PUTATIVE-RELATED"/>
    <property type="match status" value="1"/>
</dbReference>
<comment type="caution">
    <text evidence="3">The sequence shown here is derived from an EMBL/GenBank/DDBJ whole genome shotgun (WGS) entry which is preliminary data.</text>
</comment>
<dbReference type="RefSeq" id="WP_183274930.1">
    <property type="nucleotide sequence ID" value="NZ_JACHXV010000004.1"/>
</dbReference>
<dbReference type="PANTHER" id="PTHR41259:SF1">
    <property type="entry name" value="DOUBLE-STRAND BREAK REPAIR RAD50 ATPASE, PUTATIVE-RELATED"/>
    <property type="match status" value="1"/>
</dbReference>
<organism evidence="3 4">
    <name type="scientific">Endobacter medicaginis</name>
    <dbReference type="NCBI Taxonomy" id="1181271"/>
    <lineage>
        <taxon>Bacteria</taxon>
        <taxon>Pseudomonadati</taxon>
        <taxon>Pseudomonadota</taxon>
        <taxon>Alphaproteobacteria</taxon>
        <taxon>Acetobacterales</taxon>
        <taxon>Acetobacteraceae</taxon>
        <taxon>Endobacter</taxon>
    </lineage>
</organism>
<keyword evidence="1" id="KW-0175">Coiled coil</keyword>
<dbReference type="InterPro" id="IPR027417">
    <property type="entry name" value="P-loop_NTPase"/>
</dbReference>
<dbReference type="Pfam" id="PF13514">
    <property type="entry name" value="AAA_27"/>
    <property type="match status" value="1"/>
</dbReference>
<name>A0A839UZ70_9PROT</name>
<sequence length="1147" mass="123610">MRLQTLDLIRFGHFTDRRFDFGAKPKGADFHIIYGRNEAGKTTTMEGLLRLLYGFRPRNEPYEFRHQRANLRVGATMEIAGGVRSFVRIASGRATLLDGNGAVLPETALSQCLGGLTESDYRNLLCLDDATIERGGEEIVQARGDTGRLLFAAAAGLSDLSHILDTLRREADAIWAGRTTTTVIAKLRQELKVLDEEIRRHEVSANEWTTRRKAAAAAAATEAAALARRRDLLRHKGALEARLRALPMLDIIAGLDRRIAALPSCPERLGFDPDELNDLQADARSAGDAIERLEAEIAEAGARREALAAIPAAPGLDAALAALAELHAVETGAVRQSAVLGREIESAEAELRRASERLGLSAAVADAPDVPSAAVMNELADARDRLLAARLPLPAALSELEALDRRRSAIRDTLGADQAASARPEDGIAALLARYDLDRLAPLHATARQVLREAETQAQKRLAALSHAGTAFAALPGCRHSAARAQALADEHDSCTEQAGHIADLIEQAGIDSAARAARIDHLAATHAVLRDAETEQLRDERDRLWRQHRAAPDEESARAFESALDRHDAAVAARLSQASALGEIRALEREQAGVDAGVAERRRLLAERQDQLARLAGEIEAAASASGLDGTTLLPAEWAGWVRAHDEARAALLALDQARTGQREILDRAEALRVALAPLLGLEAPDFETAIEVARPRAQVERAAAQERLALQQELDRLDQDAARRSAGIATLHAAIDAASVAWHGALAALPWPIEAQLLLDSLEPLRRFQEAALRLRQARGRIAELERDRRQFADSVTALALRFEVAEGADAAATHAALSARHAAATQAATDLSTLTDRIEAARRALAQQQAIRLRVDDRRRALAALVAPQTADCGIDSLRQATRAALDVIAARQDRSERVATMLRDLDAPDLEAASALLAGASATSLRAELDAVGHELGELETRLPQATEARYAAAAALGAIGGDDAAALLGERRATVLLALEEAALDHLALSLGHRLASDAIGRYRHAHRSEMMQATERAFRTLTGGAYHGIVAERDGEAEVLRAVDATGVSKQVASLSKGTRFQLFLALRTAAYERLCAEGVSLPFLCDDIFETFDEDRTRAACRMMEQVGRSGQAIYLTHHRHVVDIALASCERPPTVHCIE</sequence>
<accession>A0A839UZ70</accession>
<evidence type="ECO:0000313" key="3">
    <source>
        <dbReference type="EMBL" id="MBB3173440.1"/>
    </source>
</evidence>
<dbReference type="EMBL" id="JACHXV010000004">
    <property type="protein sequence ID" value="MBB3173440.1"/>
    <property type="molecule type" value="Genomic_DNA"/>
</dbReference>
<protein>
    <submittedName>
        <fullName evidence="3">Uncharacterized protein YhaN</fullName>
    </submittedName>
</protein>
<dbReference type="Proteomes" id="UP000557688">
    <property type="component" value="Unassembled WGS sequence"/>
</dbReference>
<gene>
    <name evidence="3" type="ORF">FHR90_001263</name>
</gene>
<evidence type="ECO:0000259" key="2">
    <source>
        <dbReference type="Pfam" id="PF13514"/>
    </source>
</evidence>
<evidence type="ECO:0000256" key="1">
    <source>
        <dbReference type="SAM" id="Coils"/>
    </source>
</evidence>
<feature type="coiled-coil region" evidence="1">
    <location>
        <begin position="770"/>
        <end position="797"/>
    </location>
</feature>
<proteinExistence type="predicted"/>
<evidence type="ECO:0000313" key="4">
    <source>
        <dbReference type="Proteomes" id="UP000557688"/>
    </source>
</evidence>
<feature type="coiled-coil region" evidence="1">
    <location>
        <begin position="276"/>
        <end position="310"/>
    </location>
</feature>
<reference evidence="3 4" key="1">
    <citation type="submission" date="2020-08" db="EMBL/GenBank/DDBJ databases">
        <title>Genomic Encyclopedia of Type Strains, Phase III (KMG-III): the genomes of soil and plant-associated and newly described type strains.</title>
        <authorList>
            <person name="Whitman W."/>
        </authorList>
    </citation>
    <scope>NUCLEOTIDE SEQUENCE [LARGE SCALE GENOMIC DNA]</scope>
    <source>
        <strain evidence="3 4">CECT 8088</strain>
    </source>
</reference>
<dbReference type="AlphaFoldDB" id="A0A839UZ70"/>
<dbReference type="InterPro" id="IPR038734">
    <property type="entry name" value="YhaN_AAA"/>
</dbReference>
<dbReference type="SUPFAM" id="SSF52540">
    <property type="entry name" value="P-loop containing nucleoside triphosphate hydrolases"/>
    <property type="match status" value="1"/>
</dbReference>
<feature type="domain" description="YhaN AAA" evidence="2">
    <location>
        <begin position="1"/>
        <end position="208"/>
    </location>
</feature>
<dbReference type="Gene3D" id="3.40.50.300">
    <property type="entry name" value="P-loop containing nucleotide triphosphate hydrolases"/>
    <property type="match status" value="2"/>
</dbReference>